<dbReference type="Proteomes" id="UP000664832">
    <property type="component" value="Unassembled WGS sequence"/>
</dbReference>
<dbReference type="NCBIfam" id="NF001183">
    <property type="entry name" value="PRK00155.1-3"/>
    <property type="match status" value="1"/>
</dbReference>
<dbReference type="InterPro" id="IPR029044">
    <property type="entry name" value="Nucleotide-diphossugar_trans"/>
</dbReference>
<evidence type="ECO:0000256" key="4">
    <source>
        <dbReference type="HAMAP-Rule" id="MF_02068"/>
    </source>
</evidence>
<dbReference type="InterPro" id="IPR034683">
    <property type="entry name" value="IspD/TarI"/>
</dbReference>
<comment type="catalytic activity">
    <reaction evidence="4">
        <text>D-ribitol 5-phosphate + CTP + H(+) = CDP-L-ribitol + diphosphate</text>
        <dbReference type="Rhea" id="RHEA:12456"/>
        <dbReference type="ChEBI" id="CHEBI:15378"/>
        <dbReference type="ChEBI" id="CHEBI:33019"/>
        <dbReference type="ChEBI" id="CHEBI:37563"/>
        <dbReference type="ChEBI" id="CHEBI:57608"/>
        <dbReference type="ChEBI" id="CHEBI:57695"/>
        <dbReference type="EC" id="2.7.7.40"/>
    </reaction>
</comment>
<proteinExistence type="inferred from homology"/>
<dbReference type="HAMAP" id="MF_02068">
    <property type="entry name" value="TarI"/>
    <property type="match status" value="1"/>
</dbReference>
<feature type="binding site" evidence="4">
    <location>
        <begin position="80"/>
        <end position="86"/>
    </location>
    <ligand>
        <name>CTP</name>
        <dbReference type="ChEBI" id="CHEBI:37563"/>
    </ligand>
</feature>
<dbReference type="InterPro" id="IPR050088">
    <property type="entry name" value="IspD/TarI_cytidylyltransf_bact"/>
</dbReference>
<evidence type="ECO:0000313" key="5">
    <source>
        <dbReference type="EMBL" id="MBO0481439.1"/>
    </source>
</evidence>
<feature type="site" description="Transition state stabilizer" evidence="4">
    <location>
        <position position="14"/>
    </location>
</feature>
<organism evidence="5 6">
    <name type="scientific">Candidatus Enterococcus courvalinii</name>
    <dbReference type="NCBI Taxonomy" id="2815329"/>
    <lineage>
        <taxon>Bacteria</taxon>
        <taxon>Bacillati</taxon>
        <taxon>Bacillota</taxon>
        <taxon>Bacilli</taxon>
        <taxon>Lactobacillales</taxon>
        <taxon>Enterococcaceae</taxon>
        <taxon>Enterococcus</taxon>
    </lineage>
</organism>
<dbReference type="SUPFAM" id="SSF53448">
    <property type="entry name" value="Nucleotide-diphospho-sugar transferases"/>
    <property type="match status" value="1"/>
</dbReference>
<evidence type="ECO:0000313" key="6">
    <source>
        <dbReference type="Proteomes" id="UP000664832"/>
    </source>
</evidence>
<reference evidence="5 6" key="1">
    <citation type="submission" date="2021-03" db="EMBL/GenBank/DDBJ databases">
        <title>Enterococcal diversity collection.</title>
        <authorList>
            <person name="Gilmore M.S."/>
            <person name="Schwartzman J."/>
            <person name="Van Tyne D."/>
            <person name="Martin M."/>
            <person name="Earl A.M."/>
            <person name="Manson A.L."/>
            <person name="Straub T."/>
            <person name="Salamzade R."/>
            <person name="Saavedra J."/>
            <person name="Lebreton F."/>
            <person name="Prichula J."/>
            <person name="Schaufler K."/>
            <person name="Gaca A."/>
            <person name="Sgardioli B."/>
            <person name="Wagenaar J."/>
            <person name="Strong T."/>
        </authorList>
    </citation>
    <scope>NUCLEOTIDE SEQUENCE [LARGE SCALE GENOMIC DNA]</scope>
    <source>
        <strain evidence="5 6">MSG2901</strain>
    </source>
</reference>
<feature type="site" description="Positions ribitol 5-phosphate for the nucleophilic attack" evidence="4">
    <location>
        <position position="215"/>
    </location>
</feature>
<comment type="function">
    <text evidence="4">Catalyzes the transfer of the cytidylyl group of CTP to D-ribitol 5-phosphate.</text>
</comment>
<dbReference type="Gene3D" id="3.90.550.10">
    <property type="entry name" value="Spore Coat Polysaccharide Biosynthesis Protein SpsA, Chain A"/>
    <property type="match status" value="1"/>
</dbReference>
<gene>
    <name evidence="4" type="primary">tarI</name>
    <name evidence="5" type="ORF">JZO71_03750</name>
</gene>
<keyword evidence="3 4" id="KW-0777">Teichoic acid biosynthesis</keyword>
<dbReference type="RefSeq" id="WP_206898257.1">
    <property type="nucleotide sequence ID" value="NZ_JAFLWI010000004.1"/>
</dbReference>
<dbReference type="PANTHER" id="PTHR32125:SF8">
    <property type="entry name" value="RIBITOL-5-PHOSPHATE CYTIDYLYLTRANSFERASE"/>
    <property type="match status" value="1"/>
</dbReference>
<feature type="site" description="Positions ribitol 5-phosphate for the nucleophilic attack" evidence="4">
    <location>
        <position position="158"/>
    </location>
</feature>
<sequence length="234" mass="26586">MKFAQIMAGGVGKRMGNIPMPKQFLMLGDKPIIIHTLEKFILNQEFEKIIISCPADWIQYAQDIVNKYVDDSRVIIIEGGKERNDTLNNAILYIEKNYDVTDDDILLVHDAVRPFITKRIIDENLEAAEKFGAVDTVVPAFDTIVRGKDQLITDIPNREEMYQGQTPQTFKINTVKSSYAQLTDDQKEILSDSCKICLLAGEQVKMVKGELFNIKITTPYDLTIANAILKERKQ</sequence>
<comment type="caution">
    <text evidence="5">The sequence shown here is derived from an EMBL/GenBank/DDBJ whole genome shotgun (WGS) entry which is preliminary data.</text>
</comment>
<keyword evidence="6" id="KW-1185">Reference proteome</keyword>
<evidence type="ECO:0000256" key="1">
    <source>
        <dbReference type="ARBA" id="ARBA00022679"/>
    </source>
</evidence>
<comment type="similarity">
    <text evidence="4">Belongs to the IspD/TarI cytidylyltransferase family. TarI subfamily.</text>
</comment>
<protein>
    <recommendedName>
        <fullName evidence="4">Ribitol-5-phosphate cytidylyltransferase</fullName>
        <ecNumber evidence="4">2.7.7.40</ecNumber>
    </recommendedName>
</protein>
<dbReference type="InterPro" id="IPR034709">
    <property type="entry name" value="TarI"/>
</dbReference>
<feature type="site" description="Transition state stabilizer" evidence="4">
    <location>
        <position position="22"/>
    </location>
</feature>
<evidence type="ECO:0000256" key="2">
    <source>
        <dbReference type="ARBA" id="ARBA00022695"/>
    </source>
</evidence>
<dbReference type="EMBL" id="JAFLWI010000004">
    <property type="protein sequence ID" value="MBO0481439.1"/>
    <property type="molecule type" value="Genomic_DNA"/>
</dbReference>
<dbReference type="CDD" id="cd02516">
    <property type="entry name" value="CDP-ME_synthetase"/>
    <property type="match status" value="1"/>
</dbReference>
<keyword evidence="1 4" id="KW-0808">Transferase</keyword>
<accession>A0ABS3HYA6</accession>
<dbReference type="EC" id="2.7.7.40" evidence="4"/>
<keyword evidence="2 4" id="KW-0548">Nucleotidyltransferase</keyword>
<dbReference type="GO" id="GO:0016779">
    <property type="term" value="F:nucleotidyltransferase activity"/>
    <property type="evidence" value="ECO:0007669"/>
    <property type="project" value="UniProtKB-KW"/>
</dbReference>
<comment type="caution">
    <text evidence="4">Lacks conserved residue(s) required for the propagation of feature annotation.</text>
</comment>
<dbReference type="PANTHER" id="PTHR32125">
    <property type="entry name" value="2-C-METHYL-D-ERYTHRITOL 4-PHOSPHATE CYTIDYLYLTRANSFERASE, CHLOROPLASTIC"/>
    <property type="match status" value="1"/>
</dbReference>
<dbReference type="Pfam" id="PF01128">
    <property type="entry name" value="IspD"/>
    <property type="match status" value="1"/>
</dbReference>
<comment type="pathway">
    <text evidence="4">Cell wall biogenesis; poly(ribitol phosphate) teichoic acid biosynthesis.</text>
</comment>
<name>A0ABS3HYA6_9ENTE</name>
<keyword evidence="4" id="KW-0961">Cell wall biogenesis/degradation</keyword>
<evidence type="ECO:0000256" key="3">
    <source>
        <dbReference type="ARBA" id="ARBA00022944"/>
    </source>
</evidence>